<dbReference type="GO" id="GO:0005737">
    <property type="term" value="C:cytoplasm"/>
    <property type="evidence" value="ECO:0007669"/>
    <property type="project" value="TreeGrafter"/>
</dbReference>
<feature type="region of interest" description="Disordered" evidence="1">
    <location>
        <begin position="857"/>
        <end position="1048"/>
    </location>
</feature>
<organism evidence="4 5">
    <name type="scientific">Tritrichomonas foetus</name>
    <dbReference type="NCBI Taxonomy" id="1144522"/>
    <lineage>
        <taxon>Eukaryota</taxon>
        <taxon>Metamonada</taxon>
        <taxon>Parabasalia</taxon>
        <taxon>Tritrichomonadida</taxon>
        <taxon>Tritrichomonadidae</taxon>
        <taxon>Tritrichomonas</taxon>
    </lineage>
</organism>
<dbReference type="EMBL" id="MLAK01000609">
    <property type="protein sequence ID" value="OHT10494.1"/>
    <property type="molecule type" value="Genomic_DNA"/>
</dbReference>
<feature type="compositionally biased region" description="Low complexity" evidence="1">
    <location>
        <begin position="89"/>
        <end position="104"/>
    </location>
</feature>
<dbReference type="RefSeq" id="XP_068363630.1">
    <property type="nucleotide sequence ID" value="XM_068501237.1"/>
</dbReference>
<dbReference type="InterPro" id="IPR000857">
    <property type="entry name" value="MyTH4_dom"/>
</dbReference>
<evidence type="ECO:0000259" key="2">
    <source>
        <dbReference type="PROSITE" id="PS50238"/>
    </source>
</evidence>
<feature type="compositionally biased region" description="Polar residues" evidence="1">
    <location>
        <begin position="1020"/>
        <end position="1035"/>
    </location>
</feature>
<gene>
    <name evidence="4" type="ORF">TRFO_20157</name>
</gene>
<name>A0A1J4KLD0_9EUKA</name>
<accession>A0A1J4KLD0</accession>
<dbReference type="Pfam" id="PF00784">
    <property type="entry name" value="MyTH4"/>
    <property type="match status" value="1"/>
</dbReference>
<dbReference type="GO" id="GO:0007165">
    <property type="term" value="P:signal transduction"/>
    <property type="evidence" value="ECO:0007669"/>
    <property type="project" value="InterPro"/>
</dbReference>
<dbReference type="Proteomes" id="UP000179807">
    <property type="component" value="Unassembled WGS sequence"/>
</dbReference>
<evidence type="ECO:0000313" key="4">
    <source>
        <dbReference type="EMBL" id="OHT10494.1"/>
    </source>
</evidence>
<evidence type="ECO:0008006" key="6">
    <source>
        <dbReference type="Google" id="ProtNLM"/>
    </source>
</evidence>
<dbReference type="CDD" id="cd00159">
    <property type="entry name" value="RhoGAP"/>
    <property type="match status" value="1"/>
</dbReference>
<dbReference type="PANTHER" id="PTHR45876">
    <property type="entry name" value="FI04035P"/>
    <property type="match status" value="1"/>
</dbReference>
<feature type="compositionally biased region" description="Low complexity" evidence="1">
    <location>
        <begin position="66"/>
        <end position="79"/>
    </location>
</feature>
<protein>
    <recommendedName>
        <fullName evidence="6">Rho-GAP domain-containing protein</fullName>
    </recommendedName>
</protein>
<feature type="domain" description="Rho-GAP" evidence="2">
    <location>
        <begin position="586"/>
        <end position="773"/>
    </location>
</feature>
<feature type="domain" description="MyTH4" evidence="3">
    <location>
        <begin position="424"/>
        <end position="583"/>
    </location>
</feature>
<feature type="region of interest" description="Disordered" evidence="1">
    <location>
        <begin position="57"/>
        <end position="185"/>
    </location>
</feature>
<dbReference type="OrthoDB" id="8182952at2759"/>
<sequence length="1048" mass="115982">MTSTVPTYVQYLTAAGVKYYYEPTTKQTTYTFPSHAIIMDAQTKQVIYAPPGITVKITPAGGGGESSTSTGQETQVSQTNPAQSLNHHSSQPLNQSLNSSLNQPLSPPLNPAFHPPLTQLSNQHPIPPLNPPLNPPLIPPLNPPSINPAGSSHSNSSLNNTGFLRTSASGGIPAQSSSPVSQNQFPNIQFPATGFPFGKKLPGIISPKINSDSVPFMPEFMFPNELPKQINISPFTANIKNIAIPDYDVLPFPQIKIADDAPEIETDNPFDYPEDVLAYAREAPEQKFDPAILDSGSNSETSTVSCQTVYAPNSSHITPSSMGCAPSATSSIDASDLANPIAPPQVPHPDTPVAPGEEVKVPFLIIELVANAYRIEPTKIMSRSAIASLVDQYDFVDYARDNFRNEKSTSKKGSDKGEDALISFSDKPLQKPLLKKLKPNLKTFGTTISTSILQFMGVIHGHNMIVVARNLCKILQVHPELVDEAFFQIIKQTTNNPNPKWTENGYLLFIIISYLFRPRKSLRPYIISYSVKHLLDPVFKVRELFSFSLIRLESRFLRSNYKDEITIDLVKSIPALLERAQTLFYCSICEIMWFQRKKYPKLTIPLPLFVIVKELLNKKALQTKNLLDLPVNDSIIDQWILDMTNDYHVIEKGTVGDLMGLLKRWLFTISDPIVPRATFNSFVHCETKEDLLNYAITILSPHLESLKYLIGFLQDILAHGAENGATFDKIADTFGPLIVNPAELIHTQEIVDAINNKGIEFIQLLVKTWKVTDVYPPTNEVLSEAPPKKKVKDVSRPQSQDRPMSQDRIPMSEDVPPVASQDISDRPSSENLSHKSYQPKPPVHLAALPAIRPGSQAPVMAQQAPPKPLVIPSDEPSEDSTTPILNKQPENKPKAPSPTPPSSATAGTSPHSGQSTSMPSQQVGNQHIYSPTHPYLQHQQFQAQIQQRHQQMQQQQAAKMQQRQQQQYYQMRPTQPTQPAQQPTQQQPVQQQGQRIGANIPPQQTNQVAGPQIRPAPLQSPFQMQRGNPSGSVQMQRGAWANPKSSKS</sequence>
<dbReference type="InterPro" id="IPR000198">
    <property type="entry name" value="RhoGAP_dom"/>
</dbReference>
<dbReference type="InterPro" id="IPR008936">
    <property type="entry name" value="Rho_GTPase_activation_prot"/>
</dbReference>
<feature type="compositionally biased region" description="Polar residues" evidence="1">
    <location>
        <begin position="149"/>
        <end position="185"/>
    </location>
</feature>
<dbReference type="SMART" id="SM00139">
    <property type="entry name" value="MyTH4"/>
    <property type="match status" value="1"/>
</dbReference>
<dbReference type="Gene3D" id="1.25.40.530">
    <property type="entry name" value="MyTH4 domain"/>
    <property type="match status" value="1"/>
</dbReference>
<feature type="compositionally biased region" description="Low complexity" evidence="1">
    <location>
        <begin position="902"/>
        <end position="913"/>
    </location>
</feature>
<dbReference type="SMART" id="SM00324">
    <property type="entry name" value="RhoGAP"/>
    <property type="match status" value="1"/>
</dbReference>
<dbReference type="GeneID" id="94835941"/>
<dbReference type="VEuPathDB" id="TrichDB:TRFO_20157"/>
<dbReference type="PANTHER" id="PTHR45876:SF8">
    <property type="entry name" value="FI04035P"/>
    <property type="match status" value="1"/>
</dbReference>
<evidence type="ECO:0000259" key="3">
    <source>
        <dbReference type="PROSITE" id="PS51016"/>
    </source>
</evidence>
<dbReference type="PROSITE" id="PS50238">
    <property type="entry name" value="RHOGAP"/>
    <property type="match status" value="1"/>
</dbReference>
<feature type="compositionally biased region" description="Polar residues" evidence="1">
    <location>
        <begin position="914"/>
        <end position="929"/>
    </location>
</feature>
<proteinExistence type="predicted"/>
<dbReference type="GO" id="GO:0005856">
    <property type="term" value="C:cytoskeleton"/>
    <property type="evidence" value="ECO:0007669"/>
    <property type="project" value="InterPro"/>
</dbReference>
<dbReference type="GO" id="GO:0005096">
    <property type="term" value="F:GTPase activator activity"/>
    <property type="evidence" value="ECO:0007669"/>
    <property type="project" value="TreeGrafter"/>
</dbReference>
<comment type="caution">
    <text evidence="4">The sequence shown here is derived from an EMBL/GenBank/DDBJ whole genome shotgun (WGS) entry which is preliminary data.</text>
</comment>
<dbReference type="Gene3D" id="1.10.555.10">
    <property type="entry name" value="Rho GTPase activation protein"/>
    <property type="match status" value="1"/>
</dbReference>
<dbReference type="AlphaFoldDB" id="A0A1J4KLD0"/>
<dbReference type="Pfam" id="PF00620">
    <property type="entry name" value="RhoGAP"/>
    <property type="match status" value="1"/>
</dbReference>
<reference evidence="4" key="1">
    <citation type="submission" date="2016-10" db="EMBL/GenBank/DDBJ databases">
        <authorList>
            <person name="Benchimol M."/>
            <person name="Almeida L.G."/>
            <person name="Vasconcelos A.T."/>
            <person name="Perreira-Neves A."/>
            <person name="Rosa I.A."/>
            <person name="Tasca T."/>
            <person name="Bogo M.R."/>
            <person name="de Souza W."/>
        </authorList>
    </citation>
    <scope>NUCLEOTIDE SEQUENCE [LARGE SCALE GENOMIC DNA]</scope>
    <source>
        <strain evidence="4">K</strain>
    </source>
</reference>
<feature type="region of interest" description="Disordered" evidence="1">
    <location>
        <begin position="778"/>
        <end position="841"/>
    </location>
</feature>
<evidence type="ECO:0000256" key="1">
    <source>
        <dbReference type="SAM" id="MobiDB-lite"/>
    </source>
</evidence>
<dbReference type="PROSITE" id="PS51016">
    <property type="entry name" value="MYTH4"/>
    <property type="match status" value="1"/>
</dbReference>
<dbReference type="InterPro" id="IPR038185">
    <property type="entry name" value="MyTH4_dom_sf"/>
</dbReference>
<keyword evidence="5" id="KW-1185">Reference proteome</keyword>
<feature type="compositionally biased region" description="Pro residues" evidence="1">
    <location>
        <begin position="125"/>
        <end position="146"/>
    </location>
</feature>
<feature type="compositionally biased region" description="Low complexity" evidence="1">
    <location>
        <begin position="937"/>
        <end position="994"/>
    </location>
</feature>
<feature type="compositionally biased region" description="Pro residues" evidence="1">
    <location>
        <begin position="105"/>
        <end position="114"/>
    </location>
</feature>
<dbReference type="SUPFAM" id="SSF48350">
    <property type="entry name" value="GTPase activation domain, GAP"/>
    <property type="match status" value="1"/>
</dbReference>
<evidence type="ECO:0000313" key="5">
    <source>
        <dbReference type="Proteomes" id="UP000179807"/>
    </source>
</evidence>